<accession>A0AAE0HMG1</accession>
<evidence type="ECO:0000313" key="1">
    <source>
        <dbReference type="EMBL" id="KAK3299141.1"/>
    </source>
</evidence>
<reference evidence="1" key="1">
    <citation type="journal article" date="2023" name="Mol. Phylogenet. Evol.">
        <title>Genome-scale phylogeny and comparative genomics of the fungal order Sordariales.</title>
        <authorList>
            <person name="Hensen N."/>
            <person name="Bonometti L."/>
            <person name="Westerberg I."/>
            <person name="Brannstrom I.O."/>
            <person name="Guillou S."/>
            <person name="Cros-Aarteil S."/>
            <person name="Calhoun S."/>
            <person name="Haridas S."/>
            <person name="Kuo A."/>
            <person name="Mondo S."/>
            <person name="Pangilinan J."/>
            <person name="Riley R."/>
            <person name="LaButti K."/>
            <person name="Andreopoulos B."/>
            <person name="Lipzen A."/>
            <person name="Chen C."/>
            <person name="Yan M."/>
            <person name="Daum C."/>
            <person name="Ng V."/>
            <person name="Clum A."/>
            <person name="Steindorff A."/>
            <person name="Ohm R.A."/>
            <person name="Martin F."/>
            <person name="Silar P."/>
            <person name="Natvig D.O."/>
            <person name="Lalanne C."/>
            <person name="Gautier V."/>
            <person name="Ament-Velasquez S.L."/>
            <person name="Kruys A."/>
            <person name="Hutchinson M.I."/>
            <person name="Powell A.J."/>
            <person name="Barry K."/>
            <person name="Miller A.N."/>
            <person name="Grigoriev I.V."/>
            <person name="Debuchy R."/>
            <person name="Gladieux P."/>
            <person name="Hiltunen Thoren M."/>
            <person name="Johannesson H."/>
        </authorList>
    </citation>
    <scope>NUCLEOTIDE SEQUENCE</scope>
    <source>
        <strain evidence="1">CBS 168.71</strain>
    </source>
</reference>
<dbReference type="EMBL" id="JAUEPN010000002">
    <property type="protein sequence ID" value="KAK3299141.1"/>
    <property type="molecule type" value="Genomic_DNA"/>
</dbReference>
<gene>
    <name evidence="1" type="ORF">B0H64DRAFT_92953</name>
</gene>
<reference evidence="1" key="2">
    <citation type="submission" date="2023-06" db="EMBL/GenBank/DDBJ databases">
        <authorList>
            <consortium name="Lawrence Berkeley National Laboratory"/>
            <person name="Haridas S."/>
            <person name="Hensen N."/>
            <person name="Bonometti L."/>
            <person name="Westerberg I."/>
            <person name="Brannstrom I.O."/>
            <person name="Guillou S."/>
            <person name="Cros-Aarteil S."/>
            <person name="Calhoun S."/>
            <person name="Kuo A."/>
            <person name="Mondo S."/>
            <person name="Pangilinan J."/>
            <person name="Riley R."/>
            <person name="Labutti K."/>
            <person name="Andreopoulos B."/>
            <person name="Lipzen A."/>
            <person name="Chen C."/>
            <person name="Yanf M."/>
            <person name="Daum C."/>
            <person name="Ng V."/>
            <person name="Clum A."/>
            <person name="Steindorff A."/>
            <person name="Ohm R."/>
            <person name="Martin F."/>
            <person name="Silar P."/>
            <person name="Natvig D."/>
            <person name="Lalanne C."/>
            <person name="Gautier V."/>
            <person name="Ament-Velasquez S.L."/>
            <person name="Kruys A."/>
            <person name="Hutchinson M.I."/>
            <person name="Powell A.J."/>
            <person name="Barry K."/>
            <person name="Miller A.N."/>
            <person name="Grigoriev I.V."/>
            <person name="Debuchy R."/>
            <person name="Gladieux P."/>
            <person name="Thoren M.H."/>
            <person name="Johannesson H."/>
        </authorList>
    </citation>
    <scope>NUCLEOTIDE SEQUENCE</scope>
    <source>
        <strain evidence="1">CBS 168.71</strain>
    </source>
</reference>
<protein>
    <submittedName>
        <fullName evidence="1">Uncharacterized protein</fullName>
    </submittedName>
</protein>
<dbReference type="GeneID" id="87845927"/>
<dbReference type="RefSeq" id="XP_062662655.1">
    <property type="nucleotide sequence ID" value="XM_062808979.1"/>
</dbReference>
<evidence type="ECO:0000313" key="2">
    <source>
        <dbReference type="Proteomes" id="UP001278766"/>
    </source>
</evidence>
<organism evidence="1 2">
    <name type="scientific">Chaetomium fimeti</name>
    <dbReference type="NCBI Taxonomy" id="1854472"/>
    <lineage>
        <taxon>Eukaryota</taxon>
        <taxon>Fungi</taxon>
        <taxon>Dikarya</taxon>
        <taxon>Ascomycota</taxon>
        <taxon>Pezizomycotina</taxon>
        <taxon>Sordariomycetes</taxon>
        <taxon>Sordariomycetidae</taxon>
        <taxon>Sordariales</taxon>
        <taxon>Chaetomiaceae</taxon>
        <taxon>Chaetomium</taxon>
    </lineage>
</organism>
<dbReference type="Proteomes" id="UP001278766">
    <property type="component" value="Unassembled WGS sequence"/>
</dbReference>
<dbReference type="AlphaFoldDB" id="A0AAE0HMG1"/>
<keyword evidence="2" id="KW-1185">Reference proteome</keyword>
<name>A0AAE0HMG1_9PEZI</name>
<proteinExistence type="predicted"/>
<sequence>MQEGPDWRCPAIICRGIWTCFIPQVVWGWLSISRSSCGVSERWAAVVQPRWKPVVVCVQRRSFFLAPDFWFEDASGGLLVRLNAGVQYHLLPFGFSWMAMTGFWCRGGLIPPHHASIGTCLACTVMVTNHHVLRILFTVRQSLFSPCVPSHQTIVLHSHLFWGDLATKVTSHAHGMAVTHSCLFFSVLVFVRSQRHGKSQA</sequence>
<comment type="caution">
    <text evidence="1">The sequence shown here is derived from an EMBL/GenBank/DDBJ whole genome shotgun (WGS) entry which is preliminary data.</text>
</comment>